<evidence type="ECO:0000313" key="5">
    <source>
        <dbReference type="EMBL" id="QFG68632.1"/>
    </source>
</evidence>
<evidence type="ECO:0000259" key="4">
    <source>
        <dbReference type="PROSITE" id="PS51084"/>
    </source>
</evidence>
<feature type="domain" description="HIT" evidence="4">
    <location>
        <begin position="15"/>
        <end position="125"/>
    </location>
</feature>
<dbReference type="Pfam" id="PF01230">
    <property type="entry name" value="HIT"/>
    <property type="match status" value="1"/>
</dbReference>
<feature type="active site" description="Tele-AMP-histidine intermediate" evidence="1">
    <location>
        <position position="109"/>
    </location>
</feature>
<dbReference type="SUPFAM" id="SSF54197">
    <property type="entry name" value="HIT-like"/>
    <property type="match status" value="1"/>
</dbReference>
<dbReference type="KEGG" id="serw:FY030_07790"/>
<dbReference type="InterPro" id="IPR011146">
    <property type="entry name" value="HIT-like"/>
</dbReference>
<protein>
    <submittedName>
        <fullName evidence="5">HIT family protein</fullName>
    </submittedName>
</protein>
<evidence type="ECO:0000256" key="1">
    <source>
        <dbReference type="PIRSR" id="PIRSR601310-1"/>
    </source>
</evidence>
<dbReference type="InterPro" id="IPR039384">
    <property type="entry name" value="HINT"/>
</dbReference>
<gene>
    <name evidence="5" type="ORF">FY030_07790</name>
</gene>
<accession>A0A5J6V6H0</accession>
<dbReference type="Proteomes" id="UP000326546">
    <property type="component" value="Chromosome"/>
</dbReference>
<dbReference type="CDD" id="cd01277">
    <property type="entry name" value="HINT_subgroup"/>
    <property type="match status" value="1"/>
</dbReference>
<evidence type="ECO:0000256" key="3">
    <source>
        <dbReference type="PROSITE-ProRule" id="PRU00464"/>
    </source>
</evidence>
<reference evidence="5 6" key="1">
    <citation type="submission" date="2019-09" db="EMBL/GenBank/DDBJ databases">
        <title>Serinicoccus pratensis sp. nov., isolated from meadow soil.</title>
        <authorList>
            <person name="Zhang W."/>
        </authorList>
    </citation>
    <scope>NUCLEOTIDE SEQUENCE [LARGE SCALE GENOMIC DNA]</scope>
    <source>
        <strain evidence="5 6">W204</strain>
    </source>
</reference>
<proteinExistence type="predicted"/>
<dbReference type="EMBL" id="CP044427">
    <property type="protein sequence ID" value="QFG68632.1"/>
    <property type="molecule type" value="Genomic_DNA"/>
</dbReference>
<organism evidence="5 6">
    <name type="scientific">Ornithinimicrobium pratense</name>
    <dbReference type="NCBI Taxonomy" id="2593973"/>
    <lineage>
        <taxon>Bacteria</taxon>
        <taxon>Bacillati</taxon>
        <taxon>Actinomycetota</taxon>
        <taxon>Actinomycetes</taxon>
        <taxon>Micrococcales</taxon>
        <taxon>Ornithinimicrobiaceae</taxon>
        <taxon>Ornithinimicrobium</taxon>
    </lineage>
</organism>
<dbReference type="GO" id="GO:0003824">
    <property type="term" value="F:catalytic activity"/>
    <property type="evidence" value="ECO:0007669"/>
    <property type="project" value="InterPro"/>
</dbReference>
<dbReference type="GO" id="GO:0009117">
    <property type="term" value="P:nucleotide metabolic process"/>
    <property type="evidence" value="ECO:0007669"/>
    <property type="project" value="TreeGrafter"/>
</dbReference>
<dbReference type="Gene3D" id="3.30.428.10">
    <property type="entry name" value="HIT-like"/>
    <property type="match status" value="1"/>
</dbReference>
<evidence type="ECO:0000256" key="2">
    <source>
        <dbReference type="PIRSR" id="PIRSR601310-3"/>
    </source>
</evidence>
<dbReference type="PANTHER" id="PTHR46648">
    <property type="entry name" value="HIT FAMILY PROTEIN 1"/>
    <property type="match status" value="1"/>
</dbReference>
<sequence length="151" mass="16244">MAGVNDQVVSADGCVFCRIVAGTVACAKVAEDDATFAFMDVDPGSDGHLLVVPKRHVADLFEISADDLTATTLTAQRIAKALVSELGAEGINLFHCSGEAAWQTVFHFHLHVIPRYRDRSRDRLELLFEPGRPADTEAIARHADTVAAALS</sequence>
<name>A0A5J6V6H0_9MICO</name>
<dbReference type="PROSITE" id="PS51084">
    <property type="entry name" value="HIT_2"/>
    <property type="match status" value="1"/>
</dbReference>
<keyword evidence="6" id="KW-1185">Reference proteome</keyword>
<dbReference type="PRINTS" id="PR00332">
    <property type="entry name" value="HISTRIAD"/>
</dbReference>
<evidence type="ECO:0000313" key="6">
    <source>
        <dbReference type="Proteomes" id="UP000326546"/>
    </source>
</evidence>
<dbReference type="PANTHER" id="PTHR46648:SF1">
    <property type="entry name" value="ADENOSINE 5'-MONOPHOSPHORAMIDASE HNT1"/>
    <property type="match status" value="1"/>
</dbReference>
<dbReference type="InterPro" id="IPR036265">
    <property type="entry name" value="HIT-like_sf"/>
</dbReference>
<dbReference type="InterPro" id="IPR001310">
    <property type="entry name" value="Histidine_triad_HIT"/>
</dbReference>
<feature type="short sequence motif" description="Histidine triad motif" evidence="2 3">
    <location>
        <begin position="107"/>
        <end position="111"/>
    </location>
</feature>
<dbReference type="AlphaFoldDB" id="A0A5J6V6H0"/>
<dbReference type="OrthoDB" id="9784774at2"/>